<comment type="caution">
    <text evidence="1">The sequence shown here is derived from an EMBL/GenBank/DDBJ whole genome shotgun (WGS) entry which is preliminary data.</text>
</comment>
<dbReference type="EMBL" id="AKWZ02000010">
    <property type="protein sequence ID" value="EPG73543.1"/>
    <property type="molecule type" value="Genomic_DNA"/>
</dbReference>
<organism evidence="1 2">
    <name type="scientific">Leptospira fainei serovar Hurstbridge str. BUT 6</name>
    <dbReference type="NCBI Taxonomy" id="1193011"/>
    <lineage>
        <taxon>Bacteria</taxon>
        <taxon>Pseudomonadati</taxon>
        <taxon>Spirochaetota</taxon>
        <taxon>Spirochaetia</taxon>
        <taxon>Leptospirales</taxon>
        <taxon>Leptospiraceae</taxon>
        <taxon>Leptospira</taxon>
    </lineage>
</organism>
<dbReference type="Proteomes" id="UP000014540">
    <property type="component" value="Unassembled WGS sequence"/>
</dbReference>
<dbReference type="AlphaFoldDB" id="S3UWD4"/>
<reference evidence="1" key="1">
    <citation type="submission" date="2013-04" db="EMBL/GenBank/DDBJ databases">
        <authorList>
            <person name="Harkins D.M."/>
            <person name="Durkin A.S."/>
            <person name="Selengut J.D."/>
            <person name="Sanka R."/>
            <person name="DePew J."/>
            <person name="Purushe J."/>
            <person name="Ahmed A."/>
            <person name="van der Linden H."/>
            <person name="Goris M.G.A."/>
            <person name="Hartskeerl R.A."/>
            <person name="Vinetz J.M."/>
            <person name="Sutton G.G."/>
            <person name="Nelson W.C."/>
            <person name="Fouts D.E."/>
        </authorList>
    </citation>
    <scope>NUCLEOTIDE SEQUENCE [LARGE SCALE GENOMIC DNA]</scope>
    <source>
        <strain evidence="1">BUT 6</strain>
    </source>
</reference>
<protein>
    <submittedName>
        <fullName evidence="1">Uncharacterized protein</fullName>
    </submittedName>
</protein>
<evidence type="ECO:0000313" key="2">
    <source>
        <dbReference type="Proteomes" id="UP000014540"/>
    </source>
</evidence>
<proteinExistence type="predicted"/>
<dbReference type="STRING" id="1193011.LEP1GSC058_3682"/>
<accession>S3UWD4</accession>
<evidence type="ECO:0000313" key="1">
    <source>
        <dbReference type="EMBL" id="EPG73543.1"/>
    </source>
</evidence>
<keyword evidence="2" id="KW-1185">Reference proteome</keyword>
<gene>
    <name evidence="1" type="ORF">LEP1GSC058_3682</name>
</gene>
<sequence length="62" mass="7144">MFSGIRNTAKIWSLRILISASKKILIDILRSVSAKNLFAFFRRIRNPTFRSCLNNRALFGAK</sequence>
<name>S3UWD4_9LEPT</name>